<gene>
    <name evidence="2" type="ORF">TRFO_18216</name>
</gene>
<feature type="compositionally biased region" description="Pro residues" evidence="1">
    <location>
        <begin position="1"/>
        <end position="10"/>
    </location>
</feature>
<dbReference type="GeneID" id="94834745"/>
<reference evidence="2" key="1">
    <citation type="submission" date="2016-10" db="EMBL/GenBank/DDBJ databases">
        <authorList>
            <person name="Benchimol M."/>
            <person name="Almeida L.G."/>
            <person name="Vasconcelos A.T."/>
            <person name="Perreira-Neves A."/>
            <person name="Rosa I.A."/>
            <person name="Tasca T."/>
            <person name="Bogo M.R."/>
            <person name="de Souza W."/>
        </authorList>
    </citation>
    <scope>NUCLEOTIDE SEQUENCE [LARGE SCALE GENOMIC DNA]</scope>
    <source>
        <strain evidence="2">K</strain>
    </source>
</reference>
<feature type="region of interest" description="Disordered" evidence="1">
    <location>
        <begin position="1"/>
        <end position="46"/>
    </location>
</feature>
<proteinExistence type="predicted"/>
<organism evidence="2 3">
    <name type="scientific">Tritrichomonas foetus</name>
    <dbReference type="NCBI Taxonomy" id="1144522"/>
    <lineage>
        <taxon>Eukaryota</taxon>
        <taxon>Metamonada</taxon>
        <taxon>Parabasalia</taxon>
        <taxon>Tritrichomonadida</taxon>
        <taxon>Tritrichomonadidae</taxon>
        <taxon>Tritrichomonas</taxon>
    </lineage>
</organism>
<protein>
    <submittedName>
        <fullName evidence="2">Uncharacterized protein</fullName>
    </submittedName>
</protein>
<dbReference type="VEuPathDB" id="TrichDB:TRFO_18216"/>
<name>A0A1J4KL51_9EUKA</name>
<sequence length="282" mass="32687">MPPRPVPLPNQPGQIAQGSQSVSSTVVTTATTTQTKSSKSRSQSQTTNIELEFTQRFLSLFTSFYENPSIEEIVTFPQNLQLQPSDQQKAPGRTPPFHSGVWDLRLRKALDARVTNDQLASDSLSEQVLQLRESLASETPDLNDVFVPPMTERPQIPLYLQNIQKDEDQVKDSRRPRIRSTSINFAETSQMFSERLKRQKEKSQERRRNRFIQAKELEDQHMNFVKTLHHTKIQENNDLRTTAKAKFRVLQEQRERQAREGRRNNDLIRNKSPIRGSESNRY</sequence>
<evidence type="ECO:0000313" key="2">
    <source>
        <dbReference type="EMBL" id="OHT12031.1"/>
    </source>
</evidence>
<feature type="compositionally biased region" description="Low complexity" evidence="1">
    <location>
        <begin position="19"/>
        <end position="46"/>
    </location>
</feature>
<feature type="region of interest" description="Disordered" evidence="1">
    <location>
        <begin position="253"/>
        <end position="282"/>
    </location>
</feature>
<feature type="compositionally biased region" description="Basic and acidic residues" evidence="1">
    <location>
        <begin position="253"/>
        <end position="269"/>
    </location>
</feature>
<evidence type="ECO:0000313" key="3">
    <source>
        <dbReference type="Proteomes" id="UP000179807"/>
    </source>
</evidence>
<keyword evidence="3" id="KW-1185">Reference proteome</keyword>
<dbReference type="RefSeq" id="XP_068365167.1">
    <property type="nucleotide sequence ID" value="XM_068500041.1"/>
</dbReference>
<dbReference type="EMBL" id="MLAK01000572">
    <property type="protein sequence ID" value="OHT12031.1"/>
    <property type="molecule type" value="Genomic_DNA"/>
</dbReference>
<accession>A0A1J4KL51</accession>
<dbReference type="Proteomes" id="UP000179807">
    <property type="component" value="Unassembled WGS sequence"/>
</dbReference>
<dbReference type="AlphaFoldDB" id="A0A1J4KL51"/>
<dbReference type="OrthoDB" id="10617705at2759"/>
<evidence type="ECO:0000256" key="1">
    <source>
        <dbReference type="SAM" id="MobiDB-lite"/>
    </source>
</evidence>
<comment type="caution">
    <text evidence="2">The sequence shown here is derived from an EMBL/GenBank/DDBJ whole genome shotgun (WGS) entry which is preliminary data.</text>
</comment>